<dbReference type="Gene3D" id="3.40.1010.10">
    <property type="entry name" value="Cobalt-precorrin-4 Transmethylase, Domain 1"/>
    <property type="match status" value="1"/>
</dbReference>
<dbReference type="PANTHER" id="PTHR45790:SF3">
    <property type="entry name" value="S-ADENOSYL-L-METHIONINE-DEPENDENT UROPORPHYRINOGEN III METHYLTRANSFERASE, CHLOROPLASTIC"/>
    <property type="match status" value="1"/>
</dbReference>
<dbReference type="GO" id="GO:0032259">
    <property type="term" value="P:methylation"/>
    <property type="evidence" value="ECO:0007669"/>
    <property type="project" value="UniProtKB-KW"/>
</dbReference>
<keyword evidence="4" id="KW-0949">S-adenosyl-L-methionine</keyword>
<dbReference type="GO" id="GO:0004851">
    <property type="term" value="F:uroporphyrin-III C-methyltransferase activity"/>
    <property type="evidence" value="ECO:0007669"/>
    <property type="project" value="UniProtKB-EC"/>
</dbReference>
<evidence type="ECO:0000256" key="3">
    <source>
        <dbReference type="ARBA" id="ARBA00022679"/>
    </source>
</evidence>
<dbReference type="InterPro" id="IPR000878">
    <property type="entry name" value="4pyrrol_Mease"/>
</dbReference>
<dbReference type="Proteomes" id="UP000298252">
    <property type="component" value="Unassembled WGS sequence"/>
</dbReference>
<dbReference type="NCBIfam" id="TIGR01469">
    <property type="entry name" value="cobA_cysG_Cterm"/>
    <property type="match status" value="1"/>
</dbReference>
<dbReference type="SUPFAM" id="SSF53790">
    <property type="entry name" value="Tetrapyrrole methylase"/>
    <property type="match status" value="1"/>
</dbReference>
<dbReference type="InterPro" id="IPR014776">
    <property type="entry name" value="4pyrrole_Mease_sub2"/>
</dbReference>
<keyword evidence="5" id="KW-0627">Porphyrin biosynthesis</keyword>
<dbReference type="InterPro" id="IPR050161">
    <property type="entry name" value="Siro_Cobalamin_biosynth"/>
</dbReference>
<evidence type="ECO:0000256" key="5">
    <source>
        <dbReference type="ARBA" id="ARBA00023244"/>
    </source>
</evidence>
<evidence type="ECO:0000313" key="10">
    <source>
        <dbReference type="Proteomes" id="UP000298252"/>
    </source>
</evidence>
<proteinExistence type="predicted"/>
<evidence type="ECO:0000313" key="9">
    <source>
        <dbReference type="Proteomes" id="UP000199639"/>
    </source>
</evidence>
<keyword evidence="3 7" id="KW-0808">Transferase</keyword>
<name>A0A4R8VHN8_9MICO</name>
<dbReference type="Gene3D" id="3.30.950.10">
    <property type="entry name" value="Methyltransferase, Cobalt-precorrin-4 Transmethylase, Domain 2"/>
    <property type="match status" value="1"/>
</dbReference>
<dbReference type="EMBL" id="SOFD01000002">
    <property type="protein sequence ID" value="TFB82208.1"/>
    <property type="molecule type" value="Genomic_DNA"/>
</dbReference>
<dbReference type="InterPro" id="IPR006366">
    <property type="entry name" value="CobA/CysG_C"/>
</dbReference>
<dbReference type="STRING" id="1424659.SAMN05216368_108103"/>
<dbReference type="AlphaFoldDB" id="A0A4R8VHN8"/>
<dbReference type="PANTHER" id="PTHR45790">
    <property type="entry name" value="SIROHEME SYNTHASE-RELATED"/>
    <property type="match status" value="1"/>
</dbReference>
<evidence type="ECO:0000313" key="8">
    <source>
        <dbReference type="EMBL" id="TFB82208.1"/>
    </source>
</evidence>
<evidence type="ECO:0000256" key="2">
    <source>
        <dbReference type="ARBA" id="ARBA00022603"/>
    </source>
</evidence>
<keyword evidence="10" id="KW-1185">Reference proteome</keyword>
<evidence type="ECO:0000313" key="7">
    <source>
        <dbReference type="EMBL" id="SDN92086.1"/>
    </source>
</evidence>
<reference evidence="7 9" key="1">
    <citation type="submission" date="2016-10" db="EMBL/GenBank/DDBJ databases">
        <authorList>
            <person name="Varghese N."/>
            <person name="Submissions S."/>
        </authorList>
    </citation>
    <scope>NUCLEOTIDE SEQUENCE [LARGE SCALE GENOMIC DNA]</scope>
    <source>
        <strain evidence="7 9">CGMCC 1.11215</strain>
    </source>
</reference>
<dbReference type="RefSeq" id="WP_092341196.1">
    <property type="nucleotide sequence ID" value="NZ_FNIB01000008.1"/>
</dbReference>
<dbReference type="NCBIfam" id="NF004790">
    <property type="entry name" value="PRK06136.1"/>
    <property type="match status" value="1"/>
</dbReference>
<evidence type="ECO:0000256" key="4">
    <source>
        <dbReference type="ARBA" id="ARBA00022691"/>
    </source>
</evidence>
<evidence type="ECO:0000259" key="6">
    <source>
        <dbReference type="Pfam" id="PF00590"/>
    </source>
</evidence>
<organism evidence="7 9">
    <name type="scientific">Cryobacterium flavum</name>
    <dbReference type="NCBI Taxonomy" id="1424659"/>
    <lineage>
        <taxon>Bacteria</taxon>
        <taxon>Bacillati</taxon>
        <taxon>Actinomycetota</taxon>
        <taxon>Actinomycetes</taxon>
        <taxon>Micrococcales</taxon>
        <taxon>Microbacteriaceae</taxon>
        <taxon>Cryobacterium</taxon>
    </lineage>
</organism>
<protein>
    <recommendedName>
        <fullName evidence="1">uroporphyrinogen-III C-methyltransferase</fullName>
        <ecNumber evidence="1">2.1.1.107</ecNumber>
    </recommendedName>
</protein>
<dbReference type="GO" id="GO:0019354">
    <property type="term" value="P:siroheme biosynthetic process"/>
    <property type="evidence" value="ECO:0007669"/>
    <property type="project" value="InterPro"/>
</dbReference>
<feature type="domain" description="Tetrapyrrole methylase" evidence="6">
    <location>
        <begin position="27"/>
        <end position="233"/>
    </location>
</feature>
<gene>
    <name evidence="8" type="primary">cobA</name>
    <name evidence="8" type="ORF">E3O21_00690</name>
    <name evidence="7" type="ORF">SAMN05216368_108103</name>
</gene>
<keyword evidence="2 7" id="KW-0489">Methyltransferase</keyword>
<dbReference type="Proteomes" id="UP000199639">
    <property type="component" value="Unassembled WGS sequence"/>
</dbReference>
<reference evidence="8 10" key="2">
    <citation type="submission" date="2019-03" db="EMBL/GenBank/DDBJ databases">
        <title>Genomics of glacier-inhabiting Cryobacterium strains.</title>
        <authorList>
            <person name="Liu Q."/>
            <person name="Xin Y.-H."/>
        </authorList>
    </citation>
    <scope>NUCLEOTIDE SEQUENCE [LARGE SCALE GENOMIC DNA]</scope>
    <source>
        <strain evidence="8 10">Hh8</strain>
    </source>
</reference>
<dbReference type="InterPro" id="IPR035996">
    <property type="entry name" value="4pyrrol_Methylase_sf"/>
</dbReference>
<evidence type="ECO:0000256" key="1">
    <source>
        <dbReference type="ARBA" id="ARBA00012162"/>
    </source>
</evidence>
<dbReference type="CDD" id="cd11642">
    <property type="entry name" value="SUMT"/>
    <property type="match status" value="1"/>
</dbReference>
<accession>A0A4R8VHN8</accession>
<dbReference type="EC" id="2.1.1.107" evidence="1"/>
<dbReference type="EMBL" id="FNIB01000008">
    <property type="protein sequence ID" value="SDN92086.1"/>
    <property type="molecule type" value="Genomic_DNA"/>
</dbReference>
<dbReference type="Pfam" id="PF00590">
    <property type="entry name" value="TP_methylase"/>
    <property type="match status" value="1"/>
</dbReference>
<dbReference type="FunFam" id="3.40.1010.10:FF:000001">
    <property type="entry name" value="Siroheme synthase"/>
    <property type="match status" value="1"/>
</dbReference>
<sequence length="279" mass="27884">MTAQSSRTAGSVSSSSVAAGPVTTGPVTLVGGGPGAAELLTVAAVTALAQADVVLFDRLAPSDDLASLAPQATLIDVGKRAGSHPVSQTGIEELMVEHALAGKRVVRLKGGDPYVFGRGSEEVLACHRNGIAVTVISGVTSALAVPAAAGIPLTHRGISHAFTVISGHAPLTDNELEGLTLLGSTIVVLMGVGTLPTLSQGLLRHGMSAEMPVAIIERGFSATQRTTVSTLSAVLADAAAASVRSPAVLVVGEVVRLAYSGDAAAEDLVARAAEFAGTD</sequence>
<dbReference type="InterPro" id="IPR014777">
    <property type="entry name" value="4pyrrole_Mease_sub1"/>
</dbReference>